<reference evidence="1 2" key="1">
    <citation type="submission" date="2009-09" db="EMBL/GenBank/DDBJ databases">
        <authorList>
            <person name="Weinstock G."/>
            <person name="Sodergren E."/>
            <person name="Clifton S."/>
            <person name="Fulton L."/>
            <person name="Fulton B."/>
            <person name="Courtney L."/>
            <person name="Fronick C."/>
            <person name="Harrison M."/>
            <person name="Strong C."/>
            <person name="Farmer C."/>
            <person name="Delahaunty K."/>
            <person name="Markovic C."/>
            <person name="Hall O."/>
            <person name="Minx P."/>
            <person name="Tomlinson C."/>
            <person name="Mitreva M."/>
            <person name="Nelson J."/>
            <person name="Hou S."/>
            <person name="Wollam A."/>
            <person name="Pepin K.H."/>
            <person name="Johnson M."/>
            <person name="Bhonagiri V."/>
            <person name="Nash W.E."/>
            <person name="Warren W."/>
            <person name="Chinwalla A."/>
            <person name="Mardis E.R."/>
            <person name="Wilson R.K."/>
        </authorList>
    </citation>
    <scope>NUCLEOTIDE SEQUENCE [LARGE SCALE GENOMIC DNA]</scope>
    <source>
        <strain evidence="2">ATCC 35185 / DSM 20758 / VPI D19B-28</strain>
    </source>
</reference>
<comment type="caution">
    <text evidence="1">The sequence shown here is derived from an EMBL/GenBank/DDBJ whole genome shotgun (WGS) entry which is preliminary data.</text>
</comment>
<sequence>MRIFLRIYQAQNAWRRVPFQFDLLDFHGTINKRAGKTLFVPS</sequence>
<dbReference type="EMBL" id="ACKP02000010">
    <property type="protein sequence ID" value="EEX78135.1"/>
    <property type="molecule type" value="Genomic_DNA"/>
</dbReference>
<dbReference type="AlphaFoldDB" id="C9LS95"/>
<evidence type="ECO:0000313" key="1">
    <source>
        <dbReference type="EMBL" id="EEX78135.1"/>
    </source>
</evidence>
<proteinExistence type="predicted"/>
<protein>
    <submittedName>
        <fullName evidence="1">Uncharacterized protein</fullName>
    </submittedName>
</protein>
<name>C9LS95_SELS3</name>
<gene>
    <name evidence="1" type="ORF">SELSPUOL_00319</name>
</gene>
<dbReference type="Proteomes" id="UP000003505">
    <property type="component" value="Unassembled WGS sequence"/>
</dbReference>
<organism evidence="1 2">
    <name type="scientific">Selenomonas sputigena (strain ATCC 35185 / DSM 20758 / CCUG 44933 / VPI D19B-28)</name>
    <dbReference type="NCBI Taxonomy" id="546271"/>
    <lineage>
        <taxon>Bacteria</taxon>
        <taxon>Bacillati</taxon>
        <taxon>Bacillota</taxon>
        <taxon>Negativicutes</taxon>
        <taxon>Selenomonadales</taxon>
        <taxon>Selenomonadaceae</taxon>
        <taxon>Selenomonas</taxon>
    </lineage>
</organism>
<accession>C9LS95</accession>
<evidence type="ECO:0000313" key="2">
    <source>
        <dbReference type="Proteomes" id="UP000003505"/>
    </source>
</evidence>